<evidence type="ECO:0000256" key="1">
    <source>
        <dbReference type="SAM" id="MobiDB-lite"/>
    </source>
</evidence>
<dbReference type="PANTHER" id="PTHR33710:SF62">
    <property type="entry name" value="DUF4283 DOMAIN PROTEIN"/>
    <property type="match status" value="1"/>
</dbReference>
<proteinExistence type="predicted"/>
<name>A0A7N2MLN4_QUELO</name>
<reference evidence="2 3" key="1">
    <citation type="journal article" date="2016" name="G3 (Bethesda)">
        <title>First Draft Assembly and Annotation of the Genome of a California Endemic Oak Quercus lobata Nee (Fagaceae).</title>
        <authorList>
            <person name="Sork V.L."/>
            <person name="Fitz-Gibbon S.T."/>
            <person name="Puiu D."/>
            <person name="Crepeau M."/>
            <person name="Gugger P.F."/>
            <person name="Sherman R."/>
            <person name="Stevens K."/>
            <person name="Langley C.H."/>
            <person name="Pellegrini M."/>
            <person name="Salzberg S.L."/>
        </authorList>
    </citation>
    <scope>NUCLEOTIDE SEQUENCE [LARGE SCALE GENOMIC DNA]</scope>
    <source>
        <strain evidence="2 3">cv. SW786</strain>
    </source>
</reference>
<evidence type="ECO:0000313" key="2">
    <source>
        <dbReference type="EnsemblPlants" id="QL09p045307:mrna"/>
    </source>
</evidence>
<dbReference type="InParanoid" id="A0A7N2MLN4"/>
<dbReference type="EMBL" id="LRBV02000009">
    <property type="status" value="NOT_ANNOTATED_CDS"/>
    <property type="molecule type" value="Genomic_DNA"/>
</dbReference>
<organism evidence="2 3">
    <name type="scientific">Quercus lobata</name>
    <name type="common">Valley oak</name>
    <dbReference type="NCBI Taxonomy" id="97700"/>
    <lineage>
        <taxon>Eukaryota</taxon>
        <taxon>Viridiplantae</taxon>
        <taxon>Streptophyta</taxon>
        <taxon>Embryophyta</taxon>
        <taxon>Tracheophyta</taxon>
        <taxon>Spermatophyta</taxon>
        <taxon>Magnoliopsida</taxon>
        <taxon>eudicotyledons</taxon>
        <taxon>Gunneridae</taxon>
        <taxon>Pentapetalae</taxon>
        <taxon>rosids</taxon>
        <taxon>fabids</taxon>
        <taxon>Fagales</taxon>
        <taxon>Fagaceae</taxon>
        <taxon>Quercus</taxon>
    </lineage>
</organism>
<sequence length="310" mass="35917">MQSNGDREHHRSDDDEARFDGGKELGKKVRVGRGSGEGERMEKLVGGLRNFPLKFDSGSTPSIIPVELFSLKHPREVSSEEMGLANDGRKKQRLTRFYGEPPDTSHRNEGWNMLRMLSFKLKPLWVKHLNCFTLDHRPLLLSLDGDSEYQRWRRKPFRFEAMWISDPECKEVVARAWDCTPNGTPMFVAAIKLKRCKKRLKSWSRVHFGNVKQQIKQAKDQLWHAKEVSTRTGELEEVIRIKMELNALFDKEEKMWQQRSKDLDRVLEGIDAVVTESMRTNLKRPFTSEEVGVRIKEMDPLKAPGLNGLS</sequence>
<protein>
    <submittedName>
        <fullName evidence="2">Uncharacterized protein</fullName>
    </submittedName>
</protein>
<dbReference type="PANTHER" id="PTHR33710">
    <property type="entry name" value="BNAC02G09200D PROTEIN"/>
    <property type="match status" value="1"/>
</dbReference>
<feature type="region of interest" description="Disordered" evidence="1">
    <location>
        <begin position="1"/>
        <end position="38"/>
    </location>
</feature>
<dbReference type="AlphaFoldDB" id="A0A7N2MLN4"/>
<dbReference type="Gramene" id="QL09p045307:mrna">
    <property type="protein sequence ID" value="QL09p045307:mrna"/>
    <property type="gene ID" value="QL09p045307"/>
</dbReference>
<reference evidence="2" key="2">
    <citation type="submission" date="2021-01" db="UniProtKB">
        <authorList>
            <consortium name="EnsemblPlants"/>
        </authorList>
    </citation>
    <scope>IDENTIFICATION</scope>
</reference>
<keyword evidence="3" id="KW-1185">Reference proteome</keyword>
<evidence type="ECO:0000313" key="3">
    <source>
        <dbReference type="Proteomes" id="UP000594261"/>
    </source>
</evidence>
<accession>A0A7N2MLN4</accession>
<dbReference type="EnsemblPlants" id="QL09p045307:mrna">
    <property type="protein sequence ID" value="QL09p045307:mrna"/>
    <property type="gene ID" value="QL09p045307"/>
</dbReference>
<dbReference type="Proteomes" id="UP000594261">
    <property type="component" value="Chromosome 9"/>
</dbReference>
<feature type="compositionally biased region" description="Basic and acidic residues" evidence="1">
    <location>
        <begin position="1"/>
        <end position="27"/>
    </location>
</feature>